<evidence type="ECO:0000256" key="1">
    <source>
        <dbReference type="SAM" id="MobiDB-lite"/>
    </source>
</evidence>
<gene>
    <name evidence="3" type="ORF">CPB83DRAFT_837876</name>
</gene>
<evidence type="ECO:0000256" key="2">
    <source>
        <dbReference type="SAM" id="Phobius"/>
    </source>
</evidence>
<dbReference type="EMBL" id="MU157879">
    <property type="protein sequence ID" value="KAF9525811.1"/>
    <property type="molecule type" value="Genomic_DNA"/>
</dbReference>
<feature type="compositionally biased region" description="Polar residues" evidence="1">
    <location>
        <begin position="258"/>
        <end position="272"/>
    </location>
</feature>
<dbReference type="AlphaFoldDB" id="A0A9P6JM57"/>
<feature type="region of interest" description="Disordered" evidence="1">
    <location>
        <begin position="230"/>
        <end position="335"/>
    </location>
</feature>
<dbReference type="OrthoDB" id="3004867at2759"/>
<feature type="compositionally biased region" description="Low complexity" evidence="1">
    <location>
        <begin position="382"/>
        <end position="392"/>
    </location>
</feature>
<feature type="region of interest" description="Disordered" evidence="1">
    <location>
        <begin position="349"/>
        <end position="408"/>
    </location>
</feature>
<proteinExistence type="predicted"/>
<comment type="caution">
    <text evidence="3">The sequence shown here is derived from an EMBL/GenBank/DDBJ whole genome shotgun (WGS) entry which is preliminary data.</text>
</comment>
<sequence length="408" mass="44025">MARNVTVGGANSSSILFNPVDCNTWNGGGWQTNPGKGASGAYKSCTPDGTATASAKLTFTGVAVYYQSIYFDNYSVIFSLDGVSSSNISLALPPGTRVSPNASKLMWFKEGLSNSDHTLEIFPGNNGRTLNIDAIVYTQADAGSISTQVPPSSSHAVSLGSTQPVPMAAAQIPAVTRNSQNIGLIVGTIFGVIAGIIFVVILFLMFRRQRELKADRRAIVQEPLPQTFSDRQFDSRLTSSRPGHAPIGGGDNEKAHTHTQQTEMSNWIQQSPPSSPEMATPVRPLPIIPKDTGRSSHMPMQDIREEDTRPLEWTSYNPSSTKTHRPHLSDDTNKSDWYAQSQTSLIRNANASTSGESPAAMALSGSGRQHLQNPFVTDQQPTRTSTVTTTSSRKLEPLRKGSQRSIGF</sequence>
<dbReference type="Proteomes" id="UP000807306">
    <property type="component" value="Unassembled WGS sequence"/>
</dbReference>
<keyword evidence="2" id="KW-0472">Membrane</keyword>
<keyword evidence="2" id="KW-1133">Transmembrane helix</keyword>
<evidence type="ECO:0000313" key="4">
    <source>
        <dbReference type="Proteomes" id="UP000807306"/>
    </source>
</evidence>
<accession>A0A9P6JM57</accession>
<feature type="compositionally biased region" description="Polar residues" evidence="1">
    <location>
        <begin position="230"/>
        <end position="241"/>
    </location>
</feature>
<evidence type="ECO:0000313" key="3">
    <source>
        <dbReference type="EMBL" id="KAF9525811.1"/>
    </source>
</evidence>
<feature type="compositionally biased region" description="Polar residues" evidence="1">
    <location>
        <begin position="366"/>
        <end position="381"/>
    </location>
</feature>
<keyword evidence="2" id="KW-0812">Transmembrane</keyword>
<organism evidence="3 4">
    <name type="scientific">Crepidotus variabilis</name>
    <dbReference type="NCBI Taxonomy" id="179855"/>
    <lineage>
        <taxon>Eukaryota</taxon>
        <taxon>Fungi</taxon>
        <taxon>Dikarya</taxon>
        <taxon>Basidiomycota</taxon>
        <taxon>Agaricomycotina</taxon>
        <taxon>Agaricomycetes</taxon>
        <taxon>Agaricomycetidae</taxon>
        <taxon>Agaricales</taxon>
        <taxon>Agaricineae</taxon>
        <taxon>Crepidotaceae</taxon>
        <taxon>Crepidotus</taxon>
    </lineage>
</organism>
<feature type="transmembrane region" description="Helical" evidence="2">
    <location>
        <begin position="182"/>
        <end position="206"/>
    </location>
</feature>
<protein>
    <submittedName>
        <fullName evidence="3">Uncharacterized protein</fullName>
    </submittedName>
</protein>
<keyword evidence="4" id="KW-1185">Reference proteome</keyword>
<reference evidence="3" key="1">
    <citation type="submission" date="2020-11" db="EMBL/GenBank/DDBJ databases">
        <authorList>
            <consortium name="DOE Joint Genome Institute"/>
            <person name="Ahrendt S."/>
            <person name="Riley R."/>
            <person name="Andreopoulos W."/>
            <person name="Labutti K."/>
            <person name="Pangilinan J."/>
            <person name="Ruiz-Duenas F.J."/>
            <person name="Barrasa J.M."/>
            <person name="Sanchez-Garcia M."/>
            <person name="Camarero S."/>
            <person name="Miyauchi S."/>
            <person name="Serrano A."/>
            <person name="Linde D."/>
            <person name="Babiker R."/>
            <person name="Drula E."/>
            <person name="Ayuso-Fernandez I."/>
            <person name="Pacheco R."/>
            <person name="Padilla G."/>
            <person name="Ferreira P."/>
            <person name="Barriuso J."/>
            <person name="Kellner H."/>
            <person name="Castanera R."/>
            <person name="Alfaro M."/>
            <person name="Ramirez L."/>
            <person name="Pisabarro A.G."/>
            <person name="Kuo A."/>
            <person name="Tritt A."/>
            <person name="Lipzen A."/>
            <person name="He G."/>
            <person name="Yan M."/>
            <person name="Ng V."/>
            <person name="Cullen D."/>
            <person name="Martin F."/>
            <person name="Rosso M.-N."/>
            <person name="Henrissat B."/>
            <person name="Hibbett D."/>
            <person name="Martinez A.T."/>
            <person name="Grigoriev I.V."/>
        </authorList>
    </citation>
    <scope>NUCLEOTIDE SEQUENCE</scope>
    <source>
        <strain evidence="3">CBS 506.95</strain>
    </source>
</reference>
<name>A0A9P6JM57_9AGAR</name>